<name>A0AAF3EGT9_9BILA</name>
<evidence type="ECO:0000256" key="3">
    <source>
        <dbReference type="ARBA" id="ARBA00022723"/>
    </source>
</evidence>
<dbReference type="GO" id="GO:0005506">
    <property type="term" value="F:iron ion binding"/>
    <property type="evidence" value="ECO:0007669"/>
    <property type="project" value="InterPro"/>
</dbReference>
<evidence type="ECO:0000256" key="8">
    <source>
        <dbReference type="RuleBase" id="RU000461"/>
    </source>
</evidence>
<dbReference type="InterPro" id="IPR002401">
    <property type="entry name" value="Cyt_P450_E_grp-I"/>
</dbReference>
<dbReference type="AlphaFoldDB" id="A0AAF3EGT9"/>
<evidence type="ECO:0000256" key="7">
    <source>
        <dbReference type="PIRSR" id="PIRSR602401-1"/>
    </source>
</evidence>
<dbReference type="PRINTS" id="PR00463">
    <property type="entry name" value="EP450I"/>
</dbReference>
<dbReference type="Proteomes" id="UP000887575">
    <property type="component" value="Unassembled WGS sequence"/>
</dbReference>
<accession>A0AAF3EGT9</accession>
<organism evidence="9 11">
    <name type="scientific">Mesorhabditis belari</name>
    <dbReference type="NCBI Taxonomy" id="2138241"/>
    <lineage>
        <taxon>Eukaryota</taxon>
        <taxon>Metazoa</taxon>
        <taxon>Ecdysozoa</taxon>
        <taxon>Nematoda</taxon>
        <taxon>Chromadorea</taxon>
        <taxon>Rhabditida</taxon>
        <taxon>Rhabditina</taxon>
        <taxon>Rhabditomorpha</taxon>
        <taxon>Rhabditoidea</taxon>
        <taxon>Rhabditidae</taxon>
        <taxon>Mesorhabditinae</taxon>
        <taxon>Mesorhabditis</taxon>
    </lineage>
</organism>
<dbReference type="InterPro" id="IPR036396">
    <property type="entry name" value="Cyt_P450_sf"/>
</dbReference>
<proteinExistence type="inferred from homology"/>
<feature type="binding site" description="axial binding residue" evidence="7">
    <location>
        <position position="439"/>
    </location>
    <ligand>
        <name>heme</name>
        <dbReference type="ChEBI" id="CHEBI:30413"/>
    </ligand>
    <ligandPart>
        <name>Fe</name>
        <dbReference type="ChEBI" id="CHEBI:18248"/>
    </ligandPart>
</feature>
<keyword evidence="5 7" id="KW-0408">Iron</keyword>
<dbReference type="Gene3D" id="1.10.630.10">
    <property type="entry name" value="Cytochrome P450"/>
    <property type="match status" value="1"/>
</dbReference>
<dbReference type="InterPro" id="IPR001128">
    <property type="entry name" value="Cyt_P450"/>
</dbReference>
<dbReference type="Pfam" id="PF00067">
    <property type="entry name" value="p450"/>
    <property type="match status" value="1"/>
</dbReference>
<keyword evidence="9" id="KW-1185">Reference proteome</keyword>
<protein>
    <submittedName>
        <fullName evidence="10 11">Cytochrome P450</fullName>
    </submittedName>
</protein>
<evidence type="ECO:0000256" key="1">
    <source>
        <dbReference type="ARBA" id="ARBA00001971"/>
    </source>
</evidence>
<sequence length="491" mass="58627">MIFLIFLVIIALWLFEQMYWRRRKLPPGPMPWPLVGNIPHVFAKQPGFDAYLDWEKEYGPVHTYYLGNMACVAITDYDLLKKYIVNQGEKFSDRYHMQEFIDMYRGGNYGIIEADGDFWVKQRRFAISTLRDFGMGKNIMEQRVCEEIDHMFKMIEKSGNKLTARRLFTIGVGNIINSVLFGYRYDENNEHELWKIRDALMRQQTEFIGVRGMIVFHIPFMRRIPGFSGFWERLEVYRDEFFGFFQKQIDDHLKEIDFECEESNDIMEVYLKEQRKHRNEPDEGGYSEIQLRNIVFDIWIAGLETTTTTLMWGINFLLNHEGIMEKMQKELDRVVGHERKVEMNDKNQLHYCQAVVSEIQRFLNLLPQNLFRIATEDVQIEEYFIEKGTIIIPQISCVMYNEKIFPEARKFKPERFLNEDGTYKKYQELIPFSLGKRQCAGEGLARLELFLFFTNLIHRYEITSDEKPTMERSFKTLIHTPDFTCNFKPRF</sequence>
<dbReference type="GO" id="GO:0006805">
    <property type="term" value="P:xenobiotic metabolic process"/>
    <property type="evidence" value="ECO:0007669"/>
    <property type="project" value="TreeGrafter"/>
</dbReference>
<dbReference type="GO" id="GO:0016712">
    <property type="term" value="F:oxidoreductase activity, acting on paired donors, with incorporation or reduction of molecular oxygen, reduced flavin or flavoprotein as one donor, and incorporation of one atom of oxygen"/>
    <property type="evidence" value="ECO:0007669"/>
    <property type="project" value="TreeGrafter"/>
</dbReference>
<dbReference type="CDD" id="cd20617">
    <property type="entry name" value="CYP1_2-like"/>
    <property type="match status" value="1"/>
</dbReference>
<keyword evidence="3 7" id="KW-0479">Metal-binding</keyword>
<evidence type="ECO:0000256" key="6">
    <source>
        <dbReference type="ARBA" id="ARBA00023033"/>
    </source>
</evidence>
<evidence type="ECO:0000313" key="9">
    <source>
        <dbReference type="Proteomes" id="UP000887575"/>
    </source>
</evidence>
<comment type="cofactor">
    <cofactor evidence="1 7">
        <name>heme</name>
        <dbReference type="ChEBI" id="CHEBI:30413"/>
    </cofactor>
</comment>
<evidence type="ECO:0000256" key="2">
    <source>
        <dbReference type="ARBA" id="ARBA00010617"/>
    </source>
</evidence>
<dbReference type="PRINTS" id="PR00385">
    <property type="entry name" value="P450"/>
</dbReference>
<dbReference type="InterPro" id="IPR050182">
    <property type="entry name" value="Cytochrome_P450_fam2"/>
</dbReference>
<dbReference type="WBParaSite" id="MBELARI_LOCUS1320">
    <property type="protein sequence ID" value="MBELARI_LOCUS1320"/>
    <property type="gene ID" value="MBELARI_LOCUS1320"/>
</dbReference>
<comment type="similarity">
    <text evidence="2 8">Belongs to the cytochrome P450 family.</text>
</comment>
<dbReference type="GO" id="GO:0006082">
    <property type="term" value="P:organic acid metabolic process"/>
    <property type="evidence" value="ECO:0007669"/>
    <property type="project" value="TreeGrafter"/>
</dbReference>
<keyword evidence="4 8" id="KW-0560">Oxidoreductase</keyword>
<evidence type="ECO:0000256" key="4">
    <source>
        <dbReference type="ARBA" id="ARBA00023002"/>
    </source>
</evidence>
<dbReference type="GO" id="GO:0005737">
    <property type="term" value="C:cytoplasm"/>
    <property type="evidence" value="ECO:0007669"/>
    <property type="project" value="TreeGrafter"/>
</dbReference>
<evidence type="ECO:0000313" key="10">
    <source>
        <dbReference type="WBParaSite" id="MBELARI_LOCUS12100"/>
    </source>
</evidence>
<dbReference type="PROSITE" id="PS00086">
    <property type="entry name" value="CYTOCHROME_P450"/>
    <property type="match status" value="1"/>
</dbReference>
<dbReference type="WBParaSite" id="MBELARI_LOCUS12100">
    <property type="protein sequence ID" value="MBELARI_LOCUS12100"/>
    <property type="gene ID" value="MBELARI_LOCUS12100"/>
</dbReference>
<dbReference type="InterPro" id="IPR017972">
    <property type="entry name" value="Cyt_P450_CS"/>
</dbReference>
<dbReference type="GO" id="GO:0020037">
    <property type="term" value="F:heme binding"/>
    <property type="evidence" value="ECO:0007669"/>
    <property type="project" value="InterPro"/>
</dbReference>
<evidence type="ECO:0000313" key="11">
    <source>
        <dbReference type="WBParaSite" id="MBELARI_LOCUS1320"/>
    </source>
</evidence>
<dbReference type="SUPFAM" id="SSF48264">
    <property type="entry name" value="Cytochrome P450"/>
    <property type="match status" value="1"/>
</dbReference>
<reference evidence="10 11" key="1">
    <citation type="submission" date="2024-02" db="UniProtKB">
        <authorList>
            <consortium name="WormBaseParasite"/>
        </authorList>
    </citation>
    <scope>IDENTIFICATION</scope>
</reference>
<keyword evidence="6 8" id="KW-0503">Monooxygenase</keyword>
<dbReference type="PANTHER" id="PTHR24300:SF375">
    <property type="entry name" value="CYTOCHROME P450 FAMILY"/>
    <property type="match status" value="1"/>
</dbReference>
<dbReference type="PANTHER" id="PTHR24300">
    <property type="entry name" value="CYTOCHROME P450 508A4-RELATED"/>
    <property type="match status" value="1"/>
</dbReference>
<dbReference type="FunFam" id="1.10.630.10:FF:000036">
    <property type="entry name" value="CYtochrome P450 family"/>
    <property type="match status" value="1"/>
</dbReference>
<evidence type="ECO:0000256" key="5">
    <source>
        <dbReference type="ARBA" id="ARBA00023004"/>
    </source>
</evidence>
<keyword evidence="7 8" id="KW-0349">Heme</keyword>